<reference evidence="6" key="1">
    <citation type="submission" date="2021-02" db="EMBL/GenBank/DDBJ databases">
        <title>Organelle genome of a novel green alga in the class Trebouxiophyceae.</title>
        <authorList>
            <person name="Takusagawa M."/>
            <person name="Misumi O."/>
            <person name="Inui T.I."/>
            <person name="Kato S."/>
            <person name="Matsunaga S."/>
            <person name="Kuroiwa H."/>
            <person name="Kuroiwa T."/>
        </authorList>
    </citation>
    <scope>NUCLEOTIDE SEQUENCE</scope>
    <source>
        <strain evidence="6">311 I</strain>
    </source>
</reference>
<gene>
    <name evidence="5 6" type="primary">rpl23</name>
</gene>
<dbReference type="HAMAP" id="MF_01369_B">
    <property type="entry name" value="Ribosomal_uL23_B"/>
    <property type="match status" value="1"/>
</dbReference>
<dbReference type="GO" id="GO:1990904">
    <property type="term" value="C:ribonucleoprotein complex"/>
    <property type="evidence" value="ECO:0007669"/>
    <property type="project" value="UniProtKB-KW"/>
</dbReference>
<dbReference type="GO" id="GO:0009507">
    <property type="term" value="C:chloroplast"/>
    <property type="evidence" value="ECO:0007669"/>
    <property type="project" value="UniProtKB-SubCell"/>
</dbReference>
<comment type="subcellular location">
    <subcellularLocation>
        <location evidence="5">Plastid</location>
        <location evidence="5">Chloroplast</location>
    </subcellularLocation>
</comment>
<dbReference type="NCBIfam" id="NF004363">
    <property type="entry name" value="PRK05738.2-4"/>
    <property type="match status" value="1"/>
</dbReference>
<dbReference type="GO" id="GO:0019843">
    <property type="term" value="F:rRNA binding"/>
    <property type="evidence" value="ECO:0007669"/>
    <property type="project" value="UniProtKB-UniRule"/>
</dbReference>
<dbReference type="InterPro" id="IPR013025">
    <property type="entry name" value="Ribosomal_uL23-like"/>
</dbReference>
<dbReference type="GO" id="GO:0006412">
    <property type="term" value="P:translation"/>
    <property type="evidence" value="ECO:0007669"/>
    <property type="project" value="UniProtKB-UniRule"/>
</dbReference>
<keyword evidence="5" id="KW-0694">RNA-binding</keyword>
<accession>A0A8E4BWQ4</accession>
<name>A0A8E4BWQ4_9CHLO</name>
<keyword evidence="5" id="KW-0699">rRNA-binding</keyword>
<proteinExistence type="inferred from homology"/>
<keyword evidence="2 5" id="KW-0689">Ribosomal protein</keyword>
<evidence type="ECO:0000256" key="1">
    <source>
        <dbReference type="ARBA" id="ARBA00006700"/>
    </source>
</evidence>
<keyword evidence="6" id="KW-0150">Chloroplast</keyword>
<geneLocation type="chloroplast" evidence="6"/>
<evidence type="ECO:0000256" key="2">
    <source>
        <dbReference type="ARBA" id="ARBA00022980"/>
    </source>
</evidence>
<comment type="similarity">
    <text evidence="1 5">Belongs to the universal ribosomal protein uL23 family.</text>
</comment>
<organism evidence="6">
    <name type="scientific">Medakamo hakoo</name>
    <dbReference type="NCBI Taxonomy" id="3113649"/>
    <lineage>
        <taxon>Eukaryota</taxon>
        <taxon>Viridiplantae</taxon>
        <taxon>Chlorophyta</taxon>
        <taxon>core chlorophytes</taxon>
        <taxon>Trebouxiophyceae</taxon>
        <taxon>Trebouxiophyceae incertae sedis</taxon>
        <taxon>Coccomyxaceae</taxon>
        <taxon>Medakamo</taxon>
    </lineage>
</organism>
<comment type="function">
    <text evidence="5">Binds to 23S rRNA.</text>
</comment>
<evidence type="ECO:0000256" key="5">
    <source>
        <dbReference type="HAMAP-Rule" id="MF_01369"/>
    </source>
</evidence>
<sequence>MASKNSTDAAHAFASLQNVSRLWRLNVFHFSMMIDAVKYPVLTEKSMRLIDANQYTFDMDDRLTKTQIKQLIQELFNVSVVAVNTHRPPRKKRRVGARQGFKTSHKRVIITVKAGETIELIPG</sequence>
<dbReference type="EMBL" id="LC604816">
    <property type="protein sequence ID" value="BCT02569.1"/>
    <property type="molecule type" value="Genomic_DNA"/>
</dbReference>
<dbReference type="AlphaFoldDB" id="A0A8E4BWQ4"/>
<dbReference type="Pfam" id="PF00276">
    <property type="entry name" value="Ribosomal_L23"/>
    <property type="match status" value="1"/>
</dbReference>
<evidence type="ECO:0000256" key="4">
    <source>
        <dbReference type="ARBA" id="ARBA00035287"/>
    </source>
</evidence>
<dbReference type="PANTHER" id="PTHR11620">
    <property type="entry name" value="60S RIBOSOMAL PROTEIN L23A"/>
    <property type="match status" value="1"/>
</dbReference>
<evidence type="ECO:0000313" key="6">
    <source>
        <dbReference type="EMBL" id="BCT02569.1"/>
    </source>
</evidence>
<protein>
    <recommendedName>
        <fullName evidence="4 5">Large ribosomal subunit protein uL23c</fullName>
    </recommendedName>
</protein>
<dbReference type="GO" id="GO:0005840">
    <property type="term" value="C:ribosome"/>
    <property type="evidence" value="ECO:0007669"/>
    <property type="project" value="UniProtKB-KW"/>
</dbReference>
<keyword evidence="6" id="KW-0934">Plastid</keyword>
<dbReference type="SUPFAM" id="SSF54189">
    <property type="entry name" value="Ribosomal proteins S24e, L23 and L15e"/>
    <property type="match status" value="1"/>
</dbReference>
<dbReference type="Gene3D" id="3.30.70.330">
    <property type="match status" value="1"/>
</dbReference>
<dbReference type="InterPro" id="IPR012677">
    <property type="entry name" value="Nucleotide-bd_a/b_plait_sf"/>
</dbReference>
<keyword evidence="3 5" id="KW-0687">Ribonucleoprotein</keyword>
<comment type="subunit">
    <text evidence="5">Part of the 50S ribosomal subunit.</text>
</comment>
<dbReference type="GO" id="GO:0003735">
    <property type="term" value="F:structural constituent of ribosome"/>
    <property type="evidence" value="ECO:0007669"/>
    <property type="project" value="InterPro"/>
</dbReference>
<evidence type="ECO:0000256" key="3">
    <source>
        <dbReference type="ARBA" id="ARBA00023274"/>
    </source>
</evidence>
<dbReference type="InterPro" id="IPR012678">
    <property type="entry name" value="Ribosomal_uL23/eL15/eS24_sf"/>
</dbReference>